<accession>A0ABP1R5R0</accession>
<feature type="region of interest" description="Disordered" evidence="5">
    <location>
        <begin position="434"/>
        <end position="470"/>
    </location>
</feature>
<evidence type="ECO:0000256" key="2">
    <source>
        <dbReference type="ARBA" id="ARBA00022771"/>
    </source>
</evidence>
<evidence type="ECO:0000256" key="5">
    <source>
        <dbReference type="SAM" id="MobiDB-lite"/>
    </source>
</evidence>
<comment type="caution">
    <text evidence="7">The sequence shown here is derived from an EMBL/GenBank/DDBJ whole genome shotgun (WGS) entry which is preliminary data.</text>
</comment>
<evidence type="ECO:0000256" key="1">
    <source>
        <dbReference type="ARBA" id="ARBA00022723"/>
    </source>
</evidence>
<feature type="compositionally biased region" description="Low complexity" evidence="5">
    <location>
        <begin position="92"/>
        <end position="104"/>
    </location>
</feature>
<organism evidence="7 8">
    <name type="scientific">Orchesella dallaii</name>
    <dbReference type="NCBI Taxonomy" id="48710"/>
    <lineage>
        <taxon>Eukaryota</taxon>
        <taxon>Metazoa</taxon>
        <taxon>Ecdysozoa</taxon>
        <taxon>Arthropoda</taxon>
        <taxon>Hexapoda</taxon>
        <taxon>Collembola</taxon>
        <taxon>Entomobryomorpha</taxon>
        <taxon>Entomobryoidea</taxon>
        <taxon>Orchesellidae</taxon>
        <taxon>Orchesellinae</taxon>
        <taxon>Orchesella</taxon>
    </lineage>
</organism>
<dbReference type="EMBL" id="CAXLJM020000058">
    <property type="protein sequence ID" value="CAL8119246.1"/>
    <property type="molecule type" value="Genomic_DNA"/>
</dbReference>
<dbReference type="PANTHER" id="PTHR45969:SF69">
    <property type="entry name" value="FINGER DOMAIN PROTEIN, PUTATIVE (AFU_ORTHOLOGUE AFUA_3G12190)-RELATED"/>
    <property type="match status" value="1"/>
</dbReference>
<keyword evidence="3" id="KW-0862">Zinc</keyword>
<dbReference type="PANTHER" id="PTHR45969">
    <property type="entry name" value="RING ZINC FINGER PROTEIN-RELATED"/>
    <property type="match status" value="1"/>
</dbReference>
<dbReference type="Gene3D" id="3.30.40.10">
    <property type="entry name" value="Zinc/RING finger domain, C3HC4 (zinc finger)"/>
    <property type="match status" value="1"/>
</dbReference>
<feature type="region of interest" description="Disordered" evidence="5">
    <location>
        <begin position="1"/>
        <end position="208"/>
    </location>
</feature>
<evidence type="ECO:0000313" key="8">
    <source>
        <dbReference type="Proteomes" id="UP001642540"/>
    </source>
</evidence>
<keyword evidence="2 4" id="KW-0863">Zinc-finger</keyword>
<gene>
    <name evidence="7" type="ORF">ODALV1_LOCUS18461</name>
</gene>
<dbReference type="Pfam" id="PF13639">
    <property type="entry name" value="zf-RING_2"/>
    <property type="match status" value="1"/>
</dbReference>
<reference evidence="7 8" key="1">
    <citation type="submission" date="2024-08" db="EMBL/GenBank/DDBJ databases">
        <authorList>
            <person name="Cucini C."/>
            <person name="Frati F."/>
        </authorList>
    </citation>
    <scope>NUCLEOTIDE SEQUENCE [LARGE SCALE GENOMIC DNA]</scope>
</reference>
<dbReference type="InterPro" id="IPR013083">
    <property type="entry name" value="Znf_RING/FYVE/PHD"/>
</dbReference>
<dbReference type="SUPFAM" id="SSF57850">
    <property type="entry name" value="RING/U-box"/>
    <property type="match status" value="1"/>
</dbReference>
<name>A0ABP1R5R0_9HEXA</name>
<dbReference type="PROSITE" id="PS50089">
    <property type="entry name" value="ZF_RING_2"/>
    <property type="match status" value="1"/>
</dbReference>
<evidence type="ECO:0000259" key="6">
    <source>
        <dbReference type="PROSITE" id="PS50089"/>
    </source>
</evidence>
<sequence>MLPQQIETIDLVSDTESSSSSDSDRGYTRSIQHSPNARVSVEAHTEFHDSDGESSSTASFAGSSLNTTSSNHPDSDSHLSDISQSLHAIGDSSSGSSGSNNGSNPVPLSDVSSTISRNSFRNGIPLTSSHENSGSRPLRLNFRIPSNSESIVARRGSDTSESSGGRNSPLNIWEEQNESAERNPSHPPPLGTSAMMTDPSSSRAGNGNRVESTLAFECTVCLETLDAPASIDVAVNPPEGAAGRSPQNEDMPMPGPSRGGRGGARGRNKRPALHTLSLTDVVTTHCGHLYHRVCLEKWFSEKGGRTCPSCRKATPANKVLQVFPSISADAIPQLRNNDNEAGPSAAAATTGADAILQLRSNENEAGPRGAAAIAMSGAAPAIDDGLICERVECVEFRDIHNTLVNDYYDLHTRLANLRDDDAIKQGQIQSLEEDNAKKNDEILRLQRELAETRTDTGSASTSTGAKRRRQ</sequence>
<dbReference type="SMART" id="SM00184">
    <property type="entry name" value="RING"/>
    <property type="match status" value="1"/>
</dbReference>
<feature type="compositionally biased region" description="Polar residues" evidence="5">
    <location>
        <begin position="194"/>
        <end position="208"/>
    </location>
</feature>
<keyword evidence="1" id="KW-0479">Metal-binding</keyword>
<proteinExistence type="predicted"/>
<protein>
    <recommendedName>
        <fullName evidence="6">RING-type domain-containing protein</fullName>
    </recommendedName>
</protein>
<feature type="region of interest" description="Disordered" evidence="5">
    <location>
        <begin position="233"/>
        <end position="269"/>
    </location>
</feature>
<evidence type="ECO:0000256" key="4">
    <source>
        <dbReference type="PROSITE-ProRule" id="PRU00175"/>
    </source>
</evidence>
<dbReference type="Proteomes" id="UP001642540">
    <property type="component" value="Unassembled WGS sequence"/>
</dbReference>
<evidence type="ECO:0000256" key="3">
    <source>
        <dbReference type="ARBA" id="ARBA00022833"/>
    </source>
</evidence>
<feature type="compositionally biased region" description="Low complexity" evidence="5">
    <location>
        <begin position="54"/>
        <end position="64"/>
    </location>
</feature>
<dbReference type="InterPro" id="IPR001841">
    <property type="entry name" value="Znf_RING"/>
</dbReference>
<keyword evidence="8" id="KW-1185">Reference proteome</keyword>
<feature type="compositionally biased region" description="Polar residues" evidence="5">
    <location>
        <begin position="159"/>
        <end position="170"/>
    </location>
</feature>
<feature type="domain" description="RING-type" evidence="6">
    <location>
        <begin position="218"/>
        <end position="311"/>
    </location>
</feature>
<feature type="compositionally biased region" description="Basic and acidic residues" evidence="5">
    <location>
        <begin position="434"/>
        <end position="454"/>
    </location>
</feature>
<feature type="compositionally biased region" description="Basic and acidic residues" evidence="5">
    <location>
        <begin position="41"/>
        <end position="51"/>
    </location>
</feature>
<evidence type="ECO:0000313" key="7">
    <source>
        <dbReference type="EMBL" id="CAL8119246.1"/>
    </source>
</evidence>
<feature type="compositionally biased region" description="Polar residues" evidence="5">
    <location>
        <begin position="110"/>
        <end position="135"/>
    </location>
</feature>